<evidence type="ECO:0000313" key="2">
    <source>
        <dbReference type="EMBL" id="KAF7399878.1"/>
    </source>
</evidence>
<keyword evidence="3" id="KW-1185">Reference proteome</keyword>
<dbReference type="Proteomes" id="UP000600918">
    <property type="component" value="Unassembled WGS sequence"/>
</dbReference>
<evidence type="ECO:0000256" key="1">
    <source>
        <dbReference type="SAM" id="MobiDB-lite"/>
    </source>
</evidence>
<gene>
    <name evidence="2" type="ORF">H0235_015615</name>
</gene>
<protein>
    <submittedName>
        <fullName evidence="2">Uncharacterized protein</fullName>
    </submittedName>
</protein>
<dbReference type="AlphaFoldDB" id="A0A834K430"/>
<feature type="region of interest" description="Disordered" evidence="1">
    <location>
        <begin position="94"/>
        <end position="113"/>
    </location>
</feature>
<dbReference type="EMBL" id="JACSDY010000018">
    <property type="protein sequence ID" value="KAF7399878.1"/>
    <property type="molecule type" value="Genomic_DNA"/>
</dbReference>
<proteinExistence type="predicted"/>
<comment type="caution">
    <text evidence="2">The sequence shown here is derived from an EMBL/GenBank/DDBJ whole genome shotgun (WGS) entry which is preliminary data.</text>
</comment>
<organism evidence="2 3">
    <name type="scientific">Vespula pensylvanica</name>
    <name type="common">Western yellow jacket</name>
    <name type="synonym">Wasp</name>
    <dbReference type="NCBI Taxonomy" id="30213"/>
    <lineage>
        <taxon>Eukaryota</taxon>
        <taxon>Metazoa</taxon>
        <taxon>Ecdysozoa</taxon>
        <taxon>Arthropoda</taxon>
        <taxon>Hexapoda</taxon>
        <taxon>Insecta</taxon>
        <taxon>Pterygota</taxon>
        <taxon>Neoptera</taxon>
        <taxon>Endopterygota</taxon>
        <taxon>Hymenoptera</taxon>
        <taxon>Apocrita</taxon>
        <taxon>Aculeata</taxon>
        <taxon>Vespoidea</taxon>
        <taxon>Vespidae</taxon>
        <taxon>Vespinae</taxon>
        <taxon>Vespula</taxon>
    </lineage>
</organism>
<sequence length="113" mass="12617">MKTELETWLDISDEEEHTCIYTSTEAFRDGYYVSPQGYIIGQHTVALHADLSFERQHDDRPCRRHRFALNVASRVPPSVYGSSDKRWLDGWIGRSSLGGDGAGGATAGGWGER</sequence>
<evidence type="ECO:0000313" key="3">
    <source>
        <dbReference type="Proteomes" id="UP000600918"/>
    </source>
</evidence>
<accession>A0A834K430</accession>
<reference evidence="2" key="1">
    <citation type="journal article" date="2020" name="G3 (Bethesda)">
        <title>High-Quality Assemblies for Three Invasive Social Wasps from the &lt;i&gt;Vespula&lt;/i&gt; Genus.</title>
        <authorList>
            <person name="Harrop T.W.R."/>
            <person name="Guhlin J."/>
            <person name="McLaughlin G.M."/>
            <person name="Permina E."/>
            <person name="Stockwell P."/>
            <person name="Gilligan J."/>
            <person name="Le Lec M.F."/>
            <person name="Gruber M.A.M."/>
            <person name="Quinn O."/>
            <person name="Lovegrove M."/>
            <person name="Duncan E.J."/>
            <person name="Remnant E.J."/>
            <person name="Van Eeckhoven J."/>
            <person name="Graham B."/>
            <person name="Knapp R.A."/>
            <person name="Langford K.W."/>
            <person name="Kronenberg Z."/>
            <person name="Press M.O."/>
            <person name="Eacker S.M."/>
            <person name="Wilson-Rankin E.E."/>
            <person name="Purcell J."/>
            <person name="Lester P.J."/>
            <person name="Dearden P.K."/>
        </authorList>
    </citation>
    <scope>NUCLEOTIDE SEQUENCE</scope>
    <source>
        <strain evidence="2">Volc-1</strain>
    </source>
</reference>
<name>A0A834K430_VESPE</name>
<feature type="compositionally biased region" description="Gly residues" evidence="1">
    <location>
        <begin position="96"/>
        <end position="113"/>
    </location>
</feature>